<keyword evidence="2" id="KW-1185">Reference proteome</keyword>
<comment type="caution">
    <text evidence="1">The sequence shown here is derived from an EMBL/GenBank/DDBJ whole genome shotgun (WGS) entry which is preliminary data.</text>
</comment>
<name>A0ABX9M1K3_9LEPT</name>
<evidence type="ECO:0000313" key="1">
    <source>
        <dbReference type="EMBL" id="RHX78588.1"/>
    </source>
</evidence>
<dbReference type="EMBL" id="QHCR01000007">
    <property type="protein sequence ID" value="RHX78588.1"/>
    <property type="molecule type" value="Genomic_DNA"/>
</dbReference>
<dbReference type="Proteomes" id="UP000285569">
    <property type="component" value="Unassembled WGS sequence"/>
</dbReference>
<sequence length="112" mass="12989">MIKIDSIRFRFGGRHFFGSKVKGIGWFRINSYSIPHNVSNSLRSSGFQAGYFRILSSDRIRFFGNGKGLELLTVPEAPLKEKPINEKGIFHFTNLTCLYNVYQPFPFRTMEF</sequence>
<gene>
    <name evidence="1" type="ORF">DLM77_15985</name>
</gene>
<protein>
    <submittedName>
        <fullName evidence="1">Uncharacterized protein</fullName>
    </submittedName>
</protein>
<proteinExistence type="predicted"/>
<reference evidence="2" key="1">
    <citation type="submission" date="2018-05" db="EMBL/GenBank/DDBJ databases">
        <title>Leptospira yasudae sp. nov. and Leptospira stimsonii sp. nov., two pathogenic species of the genus Leptospira isolated from environmental sources.</title>
        <authorList>
            <person name="Casanovas-Massana A."/>
            <person name="Hamond C."/>
            <person name="Santos L.A."/>
            <person name="Hacker K.P."/>
            <person name="Balassiano I."/>
            <person name="Medeiros M.A."/>
            <person name="Reis M.G."/>
            <person name="Ko A.I."/>
            <person name="Wunder E.A."/>
        </authorList>
    </citation>
    <scope>NUCLEOTIDE SEQUENCE [LARGE SCALE GENOMIC DNA]</scope>
    <source>
        <strain evidence="2">B21</strain>
    </source>
</reference>
<evidence type="ECO:0000313" key="2">
    <source>
        <dbReference type="Proteomes" id="UP000285569"/>
    </source>
</evidence>
<accession>A0ABX9M1K3</accession>
<organism evidence="1 2">
    <name type="scientific">Leptospira yasudae</name>
    <dbReference type="NCBI Taxonomy" id="2202201"/>
    <lineage>
        <taxon>Bacteria</taxon>
        <taxon>Pseudomonadati</taxon>
        <taxon>Spirochaetota</taxon>
        <taxon>Spirochaetia</taxon>
        <taxon>Leptospirales</taxon>
        <taxon>Leptospiraceae</taxon>
        <taxon>Leptospira</taxon>
    </lineage>
</organism>
<reference evidence="1 2" key="2">
    <citation type="journal article" date="2020" name="Int. J. Syst. Evol. Microbiol.">
        <title>Leptospira yasudae sp. nov. and Leptospira stimsonii sp. nov., two new species of the pathogenic group isolated from environmental sources.</title>
        <authorList>
            <person name="Casanovas-Massana A."/>
            <person name="Hamond C."/>
            <person name="Santos L.A."/>
            <person name="de Oliveira D."/>
            <person name="Hacker K.P."/>
            <person name="Balassiano I."/>
            <person name="Costa F."/>
            <person name="Medeiros M.A."/>
            <person name="Reis M.G."/>
            <person name="Ko A.I."/>
            <person name="Wunder E.A."/>
        </authorList>
    </citation>
    <scope>NUCLEOTIDE SEQUENCE [LARGE SCALE GENOMIC DNA]</scope>
    <source>
        <strain evidence="1 2">B21</strain>
    </source>
</reference>